<dbReference type="CDD" id="cd06267">
    <property type="entry name" value="PBP1_LacI_sugar_binding-like"/>
    <property type="match status" value="1"/>
</dbReference>
<evidence type="ECO:0000313" key="6">
    <source>
        <dbReference type="EMBL" id="TFC83377.1"/>
    </source>
</evidence>
<dbReference type="SMART" id="SM00345">
    <property type="entry name" value="HTH_GNTR"/>
    <property type="match status" value="1"/>
</dbReference>
<dbReference type="RefSeq" id="WP_134368771.1">
    <property type="nucleotide sequence ID" value="NZ_SOGN01000015.1"/>
</dbReference>
<dbReference type="SUPFAM" id="SSF46785">
    <property type="entry name" value="Winged helix' DNA-binding domain"/>
    <property type="match status" value="1"/>
</dbReference>
<keyword evidence="7" id="KW-1185">Reference proteome</keyword>
<dbReference type="EMBL" id="SOGN01000015">
    <property type="protein sequence ID" value="TFC83377.1"/>
    <property type="molecule type" value="Genomic_DNA"/>
</dbReference>
<keyword evidence="1" id="KW-0678">Repressor</keyword>
<protein>
    <submittedName>
        <fullName evidence="6">GntR family transcriptional regulator</fullName>
    </submittedName>
</protein>
<dbReference type="GO" id="GO:0003700">
    <property type="term" value="F:DNA-binding transcription factor activity"/>
    <property type="evidence" value="ECO:0007669"/>
    <property type="project" value="InterPro"/>
</dbReference>
<dbReference type="PANTHER" id="PTHR30146">
    <property type="entry name" value="LACI-RELATED TRANSCRIPTIONAL REPRESSOR"/>
    <property type="match status" value="1"/>
</dbReference>
<dbReference type="AlphaFoldDB" id="A0A4R8XV10"/>
<sequence length="380" mass="41222">MFNSVRGGQDGMVALYQKVYDELRGAIERGEYPVDTRLPSDVELTERHGVSAITVKKALDLLRVDGFISRRPRVGTIVISDAATTAPGHTLKQPLIGLVVTNFDDTFGTRILGGLLDRANASANLLIKRSLGDASAEDRLIRALVEGGVRALILQPSSSIYVPPAVLELLTKDFPVVILDRVFDGVPISTVCSDNIAAGQHAAEHLFSLGHEHIGLVSSDSTVSTLRDRRDGYVKAQAMHHIAHDEAKVFDLVHSTTPGSTATPAEDIDHLVGYLQTHPELTGIVATEYNIAAMLREAAGKLGRSVPDDLSIVCFDHPDAFYDRAQYRFTHIRQDQEGMGEAAVDVALGLVEDPRAMRKIALPTELVIGQSTRVLERVPS</sequence>
<keyword evidence="2" id="KW-0805">Transcription regulation</keyword>
<dbReference type="PANTHER" id="PTHR30146:SF95">
    <property type="entry name" value="RIBOSE OPERON REPRESSOR"/>
    <property type="match status" value="1"/>
</dbReference>
<dbReference type="PROSITE" id="PS50949">
    <property type="entry name" value="HTH_GNTR"/>
    <property type="match status" value="1"/>
</dbReference>
<organism evidence="6 7">
    <name type="scientific">Cryobacterium cheniae</name>
    <dbReference type="NCBI Taxonomy" id="1259262"/>
    <lineage>
        <taxon>Bacteria</taxon>
        <taxon>Bacillati</taxon>
        <taxon>Actinomycetota</taxon>
        <taxon>Actinomycetes</taxon>
        <taxon>Micrococcales</taxon>
        <taxon>Microbacteriaceae</taxon>
        <taxon>Cryobacterium</taxon>
    </lineage>
</organism>
<evidence type="ECO:0000256" key="4">
    <source>
        <dbReference type="ARBA" id="ARBA00023163"/>
    </source>
</evidence>
<name>A0A4R8XV10_9MICO</name>
<dbReference type="Gene3D" id="3.40.50.2300">
    <property type="match status" value="2"/>
</dbReference>
<dbReference type="InterPro" id="IPR036390">
    <property type="entry name" value="WH_DNA-bd_sf"/>
</dbReference>
<accession>A0A4R8XV10</accession>
<feature type="domain" description="HTH gntR-type" evidence="5">
    <location>
        <begin position="13"/>
        <end position="81"/>
    </location>
</feature>
<evidence type="ECO:0000256" key="1">
    <source>
        <dbReference type="ARBA" id="ARBA00022491"/>
    </source>
</evidence>
<reference evidence="6 7" key="1">
    <citation type="submission" date="2019-03" db="EMBL/GenBank/DDBJ databases">
        <title>Genomics of glacier-inhabiting Cryobacterium strains.</title>
        <authorList>
            <person name="Liu Q."/>
            <person name="Xin Y.-H."/>
        </authorList>
    </citation>
    <scope>NUCLEOTIDE SEQUENCE [LARGE SCALE GENOMIC DNA]</scope>
    <source>
        <strain evidence="6 7">TMT2-48-2</strain>
    </source>
</reference>
<dbReference type="Pfam" id="PF13377">
    <property type="entry name" value="Peripla_BP_3"/>
    <property type="match status" value="1"/>
</dbReference>
<gene>
    <name evidence="6" type="ORF">E3T23_02155</name>
</gene>
<dbReference type="CDD" id="cd07377">
    <property type="entry name" value="WHTH_GntR"/>
    <property type="match status" value="1"/>
</dbReference>
<dbReference type="InterPro" id="IPR036388">
    <property type="entry name" value="WH-like_DNA-bd_sf"/>
</dbReference>
<dbReference type="SUPFAM" id="SSF53822">
    <property type="entry name" value="Periplasmic binding protein-like I"/>
    <property type="match status" value="1"/>
</dbReference>
<proteinExistence type="predicted"/>
<keyword evidence="4" id="KW-0804">Transcription</keyword>
<dbReference type="Gene3D" id="1.10.10.10">
    <property type="entry name" value="Winged helix-like DNA-binding domain superfamily/Winged helix DNA-binding domain"/>
    <property type="match status" value="1"/>
</dbReference>
<dbReference type="Proteomes" id="UP000298433">
    <property type="component" value="Unassembled WGS sequence"/>
</dbReference>
<evidence type="ECO:0000313" key="7">
    <source>
        <dbReference type="Proteomes" id="UP000298433"/>
    </source>
</evidence>
<dbReference type="InterPro" id="IPR046335">
    <property type="entry name" value="LacI/GalR-like_sensor"/>
</dbReference>
<evidence type="ECO:0000256" key="3">
    <source>
        <dbReference type="ARBA" id="ARBA00023125"/>
    </source>
</evidence>
<dbReference type="Pfam" id="PF00392">
    <property type="entry name" value="GntR"/>
    <property type="match status" value="1"/>
</dbReference>
<comment type="caution">
    <text evidence="6">The sequence shown here is derived from an EMBL/GenBank/DDBJ whole genome shotgun (WGS) entry which is preliminary data.</text>
</comment>
<dbReference type="InterPro" id="IPR000524">
    <property type="entry name" value="Tscrpt_reg_HTH_GntR"/>
</dbReference>
<dbReference type="InterPro" id="IPR028082">
    <property type="entry name" value="Peripla_BP_I"/>
</dbReference>
<evidence type="ECO:0000259" key="5">
    <source>
        <dbReference type="PROSITE" id="PS50949"/>
    </source>
</evidence>
<evidence type="ECO:0000256" key="2">
    <source>
        <dbReference type="ARBA" id="ARBA00023015"/>
    </source>
</evidence>
<keyword evidence="3" id="KW-0238">DNA-binding</keyword>
<dbReference type="OrthoDB" id="9799482at2"/>
<dbReference type="GO" id="GO:0000976">
    <property type="term" value="F:transcription cis-regulatory region binding"/>
    <property type="evidence" value="ECO:0007669"/>
    <property type="project" value="TreeGrafter"/>
</dbReference>